<dbReference type="EMBL" id="HF679023">
    <property type="protein sequence ID" value="CCT61561.1"/>
    <property type="molecule type" value="Genomic_DNA"/>
</dbReference>
<dbReference type="AlphaFoldDB" id="S0DHV0"/>
<sequence length="130" mass="14497">MAGRNFAHSEMVLLNTIRGLFVQANLLLCESCGCKSFPGYTTCLDPDCEARLPSGMPSRKRALALSIFNFVLAPLRNHLPPPQGSRRIRRAIRYVVQIENARQEGAQTLAKLMHPDDLIAMFDLNNLMAV</sequence>
<dbReference type="GeneID" id="35395441"/>
<dbReference type="RefSeq" id="XP_023423642.1">
    <property type="nucleotide sequence ID" value="XM_023571307.1"/>
</dbReference>
<dbReference type="VEuPathDB" id="FungiDB:FFUJ_01958"/>
<keyword evidence="2" id="KW-1185">Reference proteome</keyword>
<gene>
    <name evidence="1" type="ORF">FFUJ_01958</name>
</gene>
<accession>S0DHV0</accession>
<protein>
    <submittedName>
        <fullName evidence="1">Uncharacterized protein</fullName>
    </submittedName>
</protein>
<evidence type="ECO:0000313" key="1">
    <source>
        <dbReference type="EMBL" id="CCT61561.1"/>
    </source>
</evidence>
<dbReference type="Proteomes" id="UP000016800">
    <property type="component" value="Chromosome I"/>
</dbReference>
<evidence type="ECO:0000313" key="2">
    <source>
        <dbReference type="Proteomes" id="UP000016800"/>
    </source>
</evidence>
<proteinExistence type="predicted"/>
<name>S0DHV0_GIBF5</name>
<organism evidence="1 2">
    <name type="scientific">Gibberella fujikuroi (strain CBS 195.34 / IMI 58289 / NRRL A-6831)</name>
    <name type="common">Bakanae and foot rot disease fungus</name>
    <name type="synonym">Fusarium fujikuroi</name>
    <dbReference type="NCBI Taxonomy" id="1279085"/>
    <lineage>
        <taxon>Eukaryota</taxon>
        <taxon>Fungi</taxon>
        <taxon>Dikarya</taxon>
        <taxon>Ascomycota</taxon>
        <taxon>Pezizomycotina</taxon>
        <taxon>Sordariomycetes</taxon>
        <taxon>Hypocreomycetidae</taxon>
        <taxon>Hypocreales</taxon>
        <taxon>Nectriaceae</taxon>
        <taxon>Fusarium</taxon>
        <taxon>Fusarium fujikuroi species complex</taxon>
    </lineage>
</organism>
<dbReference type="HOGENOM" id="CLU_1959685_0_0_1"/>
<reference evidence="2" key="1">
    <citation type="journal article" date="2013" name="PLoS Pathog.">
        <title>Deciphering the cryptic genome: genome-wide analyses of the rice pathogen Fusarium fujikuroi reveal complex regulation of secondary metabolism and novel metabolites.</title>
        <authorList>
            <person name="Wiemann P."/>
            <person name="Sieber C.M."/>
            <person name="von Bargen K.W."/>
            <person name="Studt L."/>
            <person name="Niehaus E.M."/>
            <person name="Espino J.J."/>
            <person name="Huss K."/>
            <person name="Michielse C.B."/>
            <person name="Albermann S."/>
            <person name="Wagner D."/>
            <person name="Bergner S.V."/>
            <person name="Connolly L.R."/>
            <person name="Fischer A."/>
            <person name="Reuter G."/>
            <person name="Kleigrewe K."/>
            <person name="Bald T."/>
            <person name="Wingfield B.D."/>
            <person name="Ophir R."/>
            <person name="Freeman S."/>
            <person name="Hippler M."/>
            <person name="Smith K.M."/>
            <person name="Brown D.W."/>
            <person name="Proctor R.H."/>
            <person name="Munsterkotter M."/>
            <person name="Freitag M."/>
            <person name="Humpf H.U."/>
            <person name="Guldener U."/>
            <person name="Tudzynski B."/>
        </authorList>
    </citation>
    <scope>NUCLEOTIDE SEQUENCE [LARGE SCALE GENOMIC DNA]</scope>
    <source>
        <strain evidence="2">CBS 195.34 / IMI 58289 / NRRL A-6831</strain>
    </source>
</reference>